<dbReference type="RefSeq" id="WP_012406896.1">
    <property type="nucleotide sequence ID" value="NC_010628.1"/>
</dbReference>
<feature type="transmembrane region" description="Helical" evidence="2">
    <location>
        <begin position="51"/>
        <end position="72"/>
    </location>
</feature>
<sequence length="1566" mass="169629">MPRKRQLVKAIQKTFKQISKQFLSAINKQIIWLLRAFFGNRRRHSSANAGFVLPTVAMVILVVVLLTTAILFRSFERSKNASNVRVNEAVLNAANPAIDRARAKIDALLQDPTLPRGTPSDSALYDVLKKDKYRLGDETRLKLAFDIDGNNSIDTSSALENDETLKSAWKFAVDTDNNGKKDTFTLYGIYFRTPPRNSSGEFSRERKTLEARTPPMDGSSNQNCGSASGFSSLVGNSSWYKLNSGNLGKSFFVYSVNVPITQIGGLDATQYETYKGNKSVVALEFQQDRTRIPLSNNAVWFENDLEVIVGSTTLLLNGRIHTNANLLVGVINSGGNITLRQVSSKTSCFYNEENGQISVGGNVGNGSLAQNNTGTSVNVDLFQGFGNNTNTDYINNTNKSTSSTGGAEIGFNDAAFNKRIAAMKTTAIALCTTCNAAATTTGSALKAAVNASGYPSDVKTNVTAKVLDTDDITTAKNILYDEIEVYLRNRTRRVPFAEVADATGGDQTVGYTAITASLDPQQTWREPVNASNQLTGATSITLTTSQLEETYPDLQKKEGVQTKLGDRVLVGNNLPALWQQGTQYVGTEANQLISSGGTVVNWTRPTGSDAQQRWRNTQIQAVTDLGLSDRNGFWEENATVNPVNDLDSVGGVRIVTGAGIYVDGSGSVPNTITGPFYPRGSSALGSFLTAPSTDTTIVWPDTMPMSTPGNGRSGDLKMRATAVYHYKVDYGTDQEPIACVSSYYDPSTADTAKNKVNQDGGYGVDTTNGRSNNGVVYNFPGRTSFTINKTRLQLQANLKFPNGRWVNQPLKDALTKIGTATTVPSTGLQLADYSAIDTALCAISIFSSPTSFVTPTNQPAHGAIREASFLDAREAKQISPSNTSSTYDLDLEQRQPLEVRVTDIDLGSLATTAITANEYLLPYSGIIYASRDDALRDASEPYTEGNVSSTSNSELLSPTDFKLDPTRRPNGIRLINGGTLARTSTNAYNAKEKGLILVTNLPVYIKGNFNLHRTSTSSTTEIEEFTVSASTDFYGRSTREDRFACRQGRTGCPTTGGDFWRPATIIADSMTLLSGSFIDGVRSQGDYDLNNNTGIAVEGNLNTTNFPSIPTLDARRRDRLKNGFWENDFLTSTNWQSTASGQINYPNLSLGSYALNGVTPIQRRINNSTATNNPGEYLMEVCTKLSVSDCGPDDWYVDPSTSLKASAAVGQTFSITTHKAGTTAVFATSEYARYPRRVAFKRNASNQLEEQGSSNKYVPLGIDDSGIIQEFAYSSGGLPRAKQNALWFRTSTDASIANLGKVSYDFNNRLYYYLPIDADGDGSADSTGQPLLVPVLQIHDASSTTGIRGDGTAQNEFRDNWIQQPSDNITVYNATFVLGNSPSRAAETSAGFQNFVRFLENWNLKTAKISGSFIQLKRSSFSTGPISPIFAAKSTTGATNTANDTTANLSLFDYALDTYPTPNGSGLLPFYNAPTNRSWGFDVGLLSEQPDLFAQRFTLTPSGRPNEYFREVGRDDTWVKTLLCAGEASNQTGIPASGVTVTYANAVPNEYRPTSSCPSSIPDDSV</sequence>
<keyword evidence="2" id="KW-1133">Transmembrane helix</keyword>
<keyword evidence="2" id="KW-0812">Transmembrane</keyword>
<name>B2J2H5_NOSP7</name>
<gene>
    <name evidence="3" type="ordered locus">Npun_F0066</name>
</gene>
<dbReference type="InterPro" id="IPR049774">
    <property type="entry name" value="EPS_HpsA-like"/>
</dbReference>
<accession>B2J2H5</accession>
<feature type="compositionally biased region" description="Polar residues" evidence="1">
    <location>
        <begin position="945"/>
        <end position="956"/>
    </location>
</feature>
<evidence type="ECO:0000313" key="4">
    <source>
        <dbReference type="Proteomes" id="UP000001191"/>
    </source>
</evidence>
<keyword evidence="4" id="KW-1185">Reference proteome</keyword>
<protein>
    <submittedName>
        <fullName evidence="3">Uncharacterized protein</fullName>
    </submittedName>
</protein>
<dbReference type="EnsemblBacteria" id="ACC78867">
    <property type="protein sequence ID" value="ACC78867"/>
    <property type="gene ID" value="Npun_F0066"/>
</dbReference>
<keyword evidence="2" id="KW-0472">Membrane</keyword>
<dbReference type="STRING" id="63737.Npun_F0066"/>
<proteinExistence type="predicted"/>
<dbReference type="KEGG" id="npu:Npun_F0066"/>
<dbReference type="OrthoDB" id="468482at2"/>
<dbReference type="EMBL" id="CP001037">
    <property type="protein sequence ID" value="ACC78867.1"/>
    <property type="molecule type" value="Genomic_DNA"/>
</dbReference>
<evidence type="ECO:0000313" key="3">
    <source>
        <dbReference type="EMBL" id="ACC78867.1"/>
    </source>
</evidence>
<evidence type="ECO:0000256" key="1">
    <source>
        <dbReference type="SAM" id="MobiDB-lite"/>
    </source>
</evidence>
<feature type="region of interest" description="Disordered" evidence="1">
    <location>
        <begin position="197"/>
        <end position="224"/>
    </location>
</feature>
<reference evidence="3 4" key="2">
    <citation type="journal article" date="2013" name="Plant Physiol.">
        <title>A Nostoc punctiforme Sugar Transporter Necessary to Establish a Cyanobacterium-Plant Symbiosis.</title>
        <authorList>
            <person name="Ekman M."/>
            <person name="Picossi S."/>
            <person name="Campbell E.L."/>
            <person name="Meeks J.C."/>
            <person name="Flores E."/>
        </authorList>
    </citation>
    <scope>NUCLEOTIDE SEQUENCE [LARGE SCALE GENOMIC DNA]</scope>
    <source>
        <strain evidence="4">ATCC 29133 / PCC 73102</strain>
    </source>
</reference>
<feature type="region of interest" description="Disordered" evidence="1">
    <location>
        <begin position="939"/>
        <end position="968"/>
    </location>
</feature>
<dbReference type="HOGENOM" id="CLU_000579_0_0_3"/>
<evidence type="ECO:0000256" key="2">
    <source>
        <dbReference type="SAM" id="Phobius"/>
    </source>
</evidence>
<organism evidence="3 4">
    <name type="scientific">Nostoc punctiforme (strain ATCC 29133 / PCC 73102)</name>
    <dbReference type="NCBI Taxonomy" id="63737"/>
    <lineage>
        <taxon>Bacteria</taxon>
        <taxon>Bacillati</taxon>
        <taxon>Cyanobacteriota</taxon>
        <taxon>Cyanophyceae</taxon>
        <taxon>Nostocales</taxon>
        <taxon>Nostocaceae</taxon>
        <taxon>Nostoc</taxon>
    </lineage>
</organism>
<dbReference type="NCBIfam" id="NF038301">
    <property type="entry name" value="EPS_HpsA"/>
    <property type="match status" value="1"/>
</dbReference>
<dbReference type="Proteomes" id="UP000001191">
    <property type="component" value="Chromosome"/>
</dbReference>
<dbReference type="PhylomeDB" id="B2J2H5"/>
<reference evidence="4" key="1">
    <citation type="submission" date="2008-04" db="EMBL/GenBank/DDBJ databases">
        <title>Complete sequence of chromosome of Nostoc punctiforme ATCC 29133.</title>
        <authorList>
            <consortium name="US DOE Joint Genome Institute"/>
            <person name="Copeland A."/>
            <person name="Lucas S."/>
            <person name="Lapidus A."/>
            <person name="Glavina del Rio T."/>
            <person name="Dalin E."/>
            <person name="Tice H."/>
            <person name="Pitluck S."/>
            <person name="Chain P."/>
            <person name="Malfatti S."/>
            <person name="Shin M."/>
            <person name="Vergez L."/>
            <person name="Schmutz J."/>
            <person name="Larimer F."/>
            <person name="Land M."/>
            <person name="Hauser L."/>
            <person name="Kyrpides N."/>
            <person name="Kim E."/>
            <person name="Meeks J.C."/>
            <person name="Elhai J."/>
            <person name="Campbell E.L."/>
            <person name="Thiel T."/>
            <person name="Longmire J."/>
            <person name="Potts M."/>
            <person name="Atlas R."/>
        </authorList>
    </citation>
    <scope>NUCLEOTIDE SEQUENCE [LARGE SCALE GENOMIC DNA]</scope>
    <source>
        <strain evidence="4">ATCC 29133 / PCC 73102</strain>
    </source>
</reference>
<dbReference type="eggNOG" id="ENOG502Z935">
    <property type="taxonomic scope" value="Bacteria"/>
</dbReference>